<dbReference type="Proteomes" id="UP000053927">
    <property type="component" value="Unassembled WGS sequence"/>
</dbReference>
<feature type="region of interest" description="Disordered" evidence="1">
    <location>
        <begin position="334"/>
        <end position="354"/>
    </location>
</feature>
<feature type="region of interest" description="Disordered" evidence="1">
    <location>
        <begin position="134"/>
        <end position="185"/>
    </location>
</feature>
<feature type="chain" id="PRO_5004455216" evidence="2">
    <location>
        <begin position="33"/>
        <end position="1455"/>
    </location>
</feature>
<feature type="compositionally biased region" description="Acidic residues" evidence="1">
    <location>
        <begin position="149"/>
        <end position="165"/>
    </location>
</feature>
<protein>
    <submittedName>
        <fullName evidence="3">Uncharacterized protein</fullName>
    </submittedName>
</protein>
<evidence type="ECO:0000256" key="2">
    <source>
        <dbReference type="SAM" id="SignalP"/>
    </source>
</evidence>
<dbReference type="Gene3D" id="3.60.130.30">
    <property type="match status" value="1"/>
</dbReference>
<feature type="signal peptide" evidence="2">
    <location>
        <begin position="1"/>
        <end position="32"/>
    </location>
</feature>
<keyword evidence="4" id="KW-1185">Reference proteome</keyword>
<evidence type="ECO:0000256" key="1">
    <source>
        <dbReference type="SAM" id="MobiDB-lite"/>
    </source>
</evidence>
<dbReference type="eggNOG" id="ENOG502SN7X">
    <property type="taxonomic scope" value="Eukaryota"/>
</dbReference>
<reference evidence="4" key="1">
    <citation type="journal article" date="2012" name="Science">
        <title>The Paleozoic origin of enzymatic lignin decomposition reconstructed from 31 fungal genomes.</title>
        <authorList>
            <person name="Floudas D."/>
            <person name="Binder M."/>
            <person name="Riley R."/>
            <person name="Barry K."/>
            <person name="Blanchette R.A."/>
            <person name="Henrissat B."/>
            <person name="Martinez A.T."/>
            <person name="Otillar R."/>
            <person name="Spatafora J.W."/>
            <person name="Yadav J.S."/>
            <person name="Aerts A."/>
            <person name="Benoit I."/>
            <person name="Boyd A."/>
            <person name="Carlson A."/>
            <person name="Copeland A."/>
            <person name="Coutinho P.M."/>
            <person name="de Vries R.P."/>
            <person name="Ferreira P."/>
            <person name="Findley K."/>
            <person name="Foster B."/>
            <person name="Gaskell J."/>
            <person name="Glotzer D."/>
            <person name="Gorecki P."/>
            <person name="Heitman J."/>
            <person name="Hesse C."/>
            <person name="Hori C."/>
            <person name="Igarashi K."/>
            <person name="Jurgens J.A."/>
            <person name="Kallen N."/>
            <person name="Kersten P."/>
            <person name="Kohler A."/>
            <person name="Kuees U."/>
            <person name="Kumar T.K.A."/>
            <person name="Kuo A."/>
            <person name="LaButti K."/>
            <person name="Larrondo L.F."/>
            <person name="Lindquist E."/>
            <person name="Ling A."/>
            <person name="Lombard V."/>
            <person name="Lucas S."/>
            <person name="Lundell T."/>
            <person name="Martin R."/>
            <person name="McLaughlin D.J."/>
            <person name="Morgenstern I."/>
            <person name="Morin E."/>
            <person name="Murat C."/>
            <person name="Nagy L.G."/>
            <person name="Nolan M."/>
            <person name="Ohm R.A."/>
            <person name="Patyshakuliyeva A."/>
            <person name="Rokas A."/>
            <person name="Ruiz-Duenas F.J."/>
            <person name="Sabat G."/>
            <person name="Salamov A."/>
            <person name="Samejima M."/>
            <person name="Schmutz J."/>
            <person name="Slot J.C."/>
            <person name="St John F."/>
            <person name="Stenlid J."/>
            <person name="Sun H."/>
            <person name="Sun S."/>
            <person name="Syed K."/>
            <person name="Tsang A."/>
            <person name="Wiebenga A."/>
            <person name="Young D."/>
            <person name="Pisabarro A."/>
            <person name="Eastwood D.C."/>
            <person name="Martin F."/>
            <person name="Cullen D."/>
            <person name="Grigoriev I.V."/>
            <person name="Hibbett D.S."/>
        </authorList>
    </citation>
    <scope>NUCLEOTIDE SEQUENCE [LARGE SCALE GENOMIC DNA]</scope>
    <source>
        <strain evidence="4">FP-91666</strain>
    </source>
</reference>
<dbReference type="KEGG" id="shs:STEHIDRAFT_116684"/>
<gene>
    <name evidence="3" type="ORF">STEHIDRAFT_116684</name>
</gene>
<dbReference type="EMBL" id="JH687407">
    <property type="protein sequence ID" value="EIM79212.1"/>
    <property type="molecule type" value="Genomic_DNA"/>
</dbReference>
<evidence type="ECO:0000313" key="3">
    <source>
        <dbReference type="EMBL" id="EIM79212.1"/>
    </source>
</evidence>
<evidence type="ECO:0000313" key="4">
    <source>
        <dbReference type="Proteomes" id="UP000053927"/>
    </source>
</evidence>
<accession>R7RXX8</accession>
<feature type="compositionally biased region" description="Polar residues" evidence="1">
    <location>
        <begin position="420"/>
        <end position="430"/>
    </location>
</feature>
<name>R7RXX8_STEHR</name>
<dbReference type="OrthoDB" id="2686444at2759"/>
<keyword evidence="2" id="KW-0732">Signal</keyword>
<feature type="compositionally biased region" description="Polar residues" evidence="1">
    <location>
        <begin position="134"/>
        <end position="148"/>
    </location>
</feature>
<feature type="region of interest" description="Disordered" evidence="1">
    <location>
        <begin position="399"/>
        <end position="437"/>
    </location>
</feature>
<feature type="compositionally biased region" description="Low complexity" evidence="1">
    <location>
        <begin position="401"/>
        <end position="410"/>
    </location>
</feature>
<dbReference type="GeneID" id="18795959"/>
<dbReference type="RefSeq" id="XP_007311665.1">
    <property type="nucleotide sequence ID" value="XM_007311603.1"/>
</dbReference>
<proteinExistence type="predicted"/>
<organism evidence="3 4">
    <name type="scientific">Stereum hirsutum (strain FP-91666)</name>
    <name type="common">White-rot fungus</name>
    <dbReference type="NCBI Taxonomy" id="721885"/>
    <lineage>
        <taxon>Eukaryota</taxon>
        <taxon>Fungi</taxon>
        <taxon>Dikarya</taxon>
        <taxon>Basidiomycota</taxon>
        <taxon>Agaricomycotina</taxon>
        <taxon>Agaricomycetes</taxon>
        <taxon>Russulales</taxon>
        <taxon>Stereaceae</taxon>
        <taxon>Stereum</taxon>
    </lineage>
</organism>
<sequence length="1455" mass="162355">MLCFFLCPRSCVELFALLLFVYCLCSLGSVSGSQRIGNRRERRQGPVLNVLVQGATKGVCLNLSSNAPLKDVWFQLRRRHLVPAITDSLNGYVFYPSYSKRPIDFDQTLGDIRFEDGTHLYVCFRLRGANNQPAYTQGNVGSSTVVESSNDDSDLTDLTDSEPECNDNSPKEAVVSASNAPIQPRNMSPIVPDGLPEYACDPDDSTPVAPVDANGLEWDVNTGASAASIDSDGLEWIANAPGLADAIAEELDKLLPADPRFARAGHLQHRCVSSPVSLKDVVMIRACSKDQTDLNRDPAVRRTYRRNNAGRLESMDTPIPSRVKVRGCPQVLDDKGKRPLIDQSSLHAPPFKRCRTSNNDSLSAYVPGATEMSDSSDGRTSYWAGGLANGIPSCFGRQPYSASSENGSSSERFIAAPSRPSHTPLPSTAARQHPNIPGQAVPMGFPIPPPRNSMTMQELEAKISQKNEKKKNQNAYRSRKRLQAKTVNRAEQISTNLQFDSLSISSTGWMGRRFDGRENAQMKKRWSDRTIESDMVDFQRVPFRENLRTQPATDIRDCEGRLICKRSMFRSCMLRLLPQLQAEAVLFWSATTLYTLAPGVVHSRGPHKFTIFGHDRNNKKVPALNPWHVKNKTALDAFFAPGSAIYQIQAMGMRFLEVSFPEIVARYKECHQTIGKTYGIWPMYGLFYNFCLNGARPGTVSRVYCEPHVDWKNIAIGVCLVFVYGNFDHKRKAWLVIWEAGVIIEIPAGVFVAYPSSLFYHFNWDIEVVTTEDGSRPTRENSQPLDGTDGRGSAVWFNQATMFQSAETGYDTMVQAKAAGADTTCKFSKDSFPSLASRSVWVQGLHVFHSASNFGFTTSFTPTHPAGSTIDCLRPTVQASPRSTNMARISSSIMSGSFALAHSVQSHMEDYTDEAIAPVLIQLHRLRSLVFKPNLLTWDSGQMEIMDTALSTMLADVRERRNNLGLDPSCVGTHTLPEEILCMRQESSVYITGMQEMVSCRIGKGEYLERYRPGHYSSQIPSFVAGSVVSLTLRANWYLGAEHRDHINSATFPNVLHLYIVDYPAPDIIFSPPPISGFTYLRTLEVQCEWEFWAIERSLPLHIEDLTINIHGVDTLSRSRLANSVGHLRHLRRFVFNTGIRFLASNADPRMWLPALEYVHLILNPRYHHLILDILPTFNVRAYHLLLRETEGEMIFNGPKELTSSLGTILQGRTTFFTRVRFTLGLKRPIMSFEGADHCSVSVEEHGPFGTRLALLLDLLDARCIREVVLAEDSRGNPRFYGMGEAYILLRWVEHLVLEGEVGPEASRLLIGLGGKGSHIIFPDESSYSIKWLSLSSIHLHGVDDGLFYSSHFEGMQGLCLAVWSMGREGLPLQTVRITKTELRESAFKKLEDVIPNVIVESNYEGEEYEPPCVFDFTPLSSKRKRIVAALSTMTHDATSSPVSVTGGRLAIRIH</sequence>